<dbReference type="GO" id="GO:0005737">
    <property type="term" value="C:cytoplasm"/>
    <property type="evidence" value="ECO:0007669"/>
    <property type="project" value="TreeGrafter"/>
</dbReference>
<dbReference type="AlphaFoldDB" id="A0A3A3ZIW0"/>
<keyword evidence="2" id="KW-0808">Transferase</keyword>
<protein>
    <submittedName>
        <fullName evidence="2">N-acetyltransferase</fullName>
    </submittedName>
</protein>
<dbReference type="Gene3D" id="3.40.630.30">
    <property type="match status" value="1"/>
</dbReference>
<dbReference type="InterPro" id="IPR016181">
    <property type="entry name" value="Acyl_CoA_acyltransferase"/>
</dbReference>
<dbReference type="SUPFAM" id="SSF55729">
    <property type="entry name" value="Acyl-CoA N-acyltransferases (Nat)"/>
    <property type="match status" value="1"/>
</dbReference>
<dbReference type="Pfam" id="PF13302">
    <property type="entry name" value="Acetyltransf_3"/>
    <property type="match status" value="1"/>
</dbReference>
<dbReference type="InterPro" id="IPR051908">
    <property type="entry name" value="Ribosomal_N-acetyltransferase"/>
</dbReference>
<dbReference type="InterPro" id="IPR000182">
    <property type="entry name" value="GNAT_dom"/>
</dbReference>
<reference evidence="2 3" key="1">
    <citation type="submission" date="2018-09" db="EMBL/GenBank/DDBJ databases">
        <title>YIM 75000 draft genome.</title>
        <authorList>
            <person name="Tang S."/>
            <person name="Feng Y."/>
        </authorList>
    </citation>
    <scope>NUCLEOTIDE SEQUENCE [LARGE SCALE GENOMIC DNA]</scope>
    <source>
        <strain evidence="2 3">YIM 75000</strain>
    </source>
</reference>
<comment type="caution">
    <text evidence="2">The sequence shown here is derived from an EMBL/GenBank/DDBJ whole genome shotgun (WGS) entry which is preliminary data.</text>
</comment>
<gene>
    <name evidence="2" type="ORF">D5H78_12205</name>
</gene>
<name>A0A3A3ZIW0_9ACTN</name>
<sequence>MVGRRAGQGGRRCRAGRSAWLHDPGRWQVEPVELRGDGLVLRCWSPGDAPAVHAACQDPLVQRWTTVPVPYTAEHARAFVEQAPARWAVGLPAFGVYDATSGAVLGAHGVVGAPEPDVYELGLWVAAPERGRGVARAATRLVAAFAFARLGAVRLEWQAEVGNWPSRRVAEACGFVVEGTLRGRLAGRGDHPGRADAWMAGLLPEDLR</sequence>
<evidence type="ECO:0000259" key="1">
    <source>
        <dbReference type="PROSITE" id="PS51186"/>
    </source>
</evidence>
<dbReference type="GO" id="GO:1990189">
    <property type="term" value="F:protein N-terminal-serine acetyltransferase activity"/>
    <property type="evidence" value="ECO:0007669"/>
    <property type="project" value="TreeGrafter"/>
</dbReference>
<accession>A0A3A3ZIW0</accession>
<feature type="domain" description="N-acetyltransferase" evidence="1">
    <location>
        <begin position="39"/>
        <end position="204"/>
    </location>
</feature>
<evidence type="ECO:0000313" key="3">
    <source>
        <dbReference type="Proteomes" id="UP000265614"/>
    </source>
</evidence>
<dbReference type="PROSITE" id="PS51186">
    <property type="entry name" value="GNAT"/>
    <property type="match status" value="1"/>
</dbReference>
<dbReference type="Proteomes" id="UP000265614">
    <property type="component" value="Unassembled WGS sequence"/>
</dbReference>
<dbReference type="PANTHER" id="PTHR43441">
    <property type="entry name" value="RIBOSOMAL-PROTEIN-SERINE ACETYLTRANSFERASE"/>
    <property type="match status" value="1"/>
</dbReference>
<evidence type="ECO:0000313" key="2">
    <source>
        <dbReference type="EMBL" id="RJK95412.1"/>
    </source>
</evidence>
<proteinExistence type="predicted"/>
<dbReference type="PANTHER" id="PTHR43441:SF10">
    <property type="entry name" value="ACETYLTRANSFERASE"/>
    <property type="match status" value="1"/>
</dbReference>
<keyword evidence="3" id="KW-1185">Reference proteome</keyword>
<dbReference type="EMBL" id="QZEZ01000005">
    <property type="protein sequence ID" value="RJK95412.1"/>
    <property type="molecule type" value="Genomic_DNA"/>
</dbReference>
<dbReference type="GO" id="GO:0008999">
    <property type="term" value="F:protein-N-terminal-alanine acetyltransferase activity"/>
    <property type="evidence" value="ECO:0007669"/>
    <property type="project" value="TreeGrafter"/>
</dbReference>
<organism evidence="2 3">
    <name type="scientific">Vallicoccus soli</name>
    <dbReference type="NCBI Taxonomy" id="2339232"/>
    <lineage>
        <taxon>Bacteria</taxon>
        <taxon>Bacillati</taxon>
        <taxon>Actinomycetota</taxon>
        <taxon>Actinomycetes</taxon>
        <taxon>Motilibacterales</taxon>
        <taxon>Vallicoccaceae</taxon>
        <taxon>Vallicoccus</taxon>
    </lineage>
</organism>